<feature type="signal peptide" evidence="2">
    <location>
        <begin position="1"/>
        <end position="25"/>
    </location>
</feature>
<feature type="compositionally biased region" description="Basic and acidic residues" evidence="1">
    <location>
        <begin position="74"/>
        <end position="92"/>
    </location>
</feature>
<accession>A0A433UBY8</accession>
<gene>
    <name evidence="3" type="ORF">EGW08_000817</name>
</gene>
<feature type="region of interest" description="Disordered" evidence="1">
    <location>
        <begin position="70"/>
        <end position="130"/>
    </location>
</feature>
<comment type="caution">
    <text evidence="3">The sequence shown here is derived from an EMBL/GenBank/DDBJ whole genome shotgun (WGS) entry which is preliminary data.</text>
</comment>
<evidence type="ECO:0000256" key="1">
    <source>
        <dbReference type="SAM" id="MobiDB-lite"/>
    </source>
</evidence>
<evidence type="ECO:0000313" key="4">
    <source>
        <dbReference type="Proteomes" id="UP000271974"/>
    </source>
</evidence>
<organism evidence="3 4">
    <name type="scientific">Elysia chlorotica</name>
    <name type="common">Eastern emerald elysia</name>
    <name type="synonym">Sea slug</name>
    <dbReference type="NCBI Taxonomy" id="188477"/>
    <lineage>
        <taxon>Eukaryota</taxon>
        <taxon>Metazoa</taxon>
        <taxon>Spiralia</taxon>
        <taxon>Lophotrochozoa</taxon>
        <taxon>Mollusca</taxon>
        <taxon>Gastropoda</taxon>
        <taxon>Heterobranchia</taxon>
        <taxon>Euthyneura</taxon>
        <taxon>Panpulmonata</taxon>
        <taxon>Sacoglossa</taxon>
        <taxon>Placobranchoidea</taxon>
        <taxon>Plakobranchidae</taxon>
        <taxon>Elysia</taxon>
    </lineage>
</organism>
<sequence>MKSAKLLTLSATLCALLAMCMHARGTGTSERDTARPVSGLVGQGKRTSDTYTLASWADKHQFYRLIGAGGKNKNCKDCGARGRTSLDREDGTPRGSVRPPQISIRVRVSQDPNSSVPRPRRPKSGADRPAHWTFADLVERTASQLGRQQVRLVNR</sequence>
<dbReference type="Proteomes" id="UP000271974">
    <property type="component" value="Unassembled WGS sequence"/>
</dbReference>
<protein>
    <submittedName>
        <fullName evidence="3">Uncharacterized protein</fullName>
    </submittedName>
</protein>
<reference evidence="3 4" key="1">
    <citation type="submission" date="2019-01" db="EMBL/GenBank/DDBJ databases">
        <title>A draft genome assembly of the solar-powered sea slug Elysia chlorotica.</title>
        <authorList>
            <person name="Cai H."/>
            <person name="Li Q."/>
            <person name="Fang X."/>
            <person name="Li J."/>
            <person name="Curtis N.E."/>
            <person name="Altenburger A."/>
            <person name="Shibata T."/>
            <person name="Feng M."/>
            <person name="Maeda T."/>
            <person name="Schwartz J.A."/>
            <person name="Shigenobu S."/>
            <person name="Lundholm N."/>
            <person name="Nishiyama T."/>
            <person name="Yang H."/>
            <person name="Hasebe M."/>
            <person name="Li S."/>
            <person name="Pierce S.K."/>
            <person name="Wang J."/>
        </authorList>
    </citation>
    <scope>NUCLEOTIDE SEQUENCE [LARGE SCALE GENOMIC DNA]</scope>
    <source>
        <strain evidence="3">EC2010</strain>
        <tissue evidence="3">Whole organism of an adult</tissue>
    </source>
</reference>
<dbReference type="EMBL" id="RQTK01000012">
    <property type="protein sequence ID" value="RUS91387.1"/>
    <property type="molecule type" value="Genomic_DNA"/>
</dbReference>
<dbReference type="AlphaFoldDB" id="A0A433UBY8"/>
<feature type="chain" id="PRO_5018972440" evidence="2">
    <location>
        <begin position="26"/>
        <end position="155"/>
    </location>
</feature>
<feature type="non-terminal residue" evidence="3">
    <location>
        <position position="155"/>
    </location>
</feature>
<evidence type="ECO:0000313" key="3">
    <source>
        <dbReference type="EMBL" id="RUS91387.1"/>
    </source>
</evidence>
<proteinExistence type="predicted"/>
<keyword evidence="2" id="KW-0732">Signal</keyword>
<name>A0A433UBY8_ELYCH</name>
<keyword evidence="4" id="KW-1185">Reference proteome</keyword>
<evidence type="ECO:0000256" key="2">
    <source>
        <dbReference type="SAM" id="SignalP"/>
    </source>
</evidence>